<gene>
    <name evidence="4" type="ORF">FJZ47_07630</name>
</gene>
<evidence type="ECO:0000313" key="4">
    <source>
        <dbReference type="EMBL" id="MBM3223653.1"/>
    </source>
</evidence>
<sequence length="339" mass="35281">MTPAHLPPGKLPPALLAHLLAQEGSTDPRVLIGPRVGVDAAVIDMGDRLLIAKSDPITFATDAIGYYAVTVNANDIAAMGGTPRWFLATVLLPEHSTTEELVQTIFAQIRRACSELGIALVGGHTEITVGLDRPILSGHMLGETTHSRLVTSAGVQPGDAILLTKGFPVEGIAIMARERAAQLTAHGHTAEEIARWQQFLFTPGISVVREAQVLQQAVTVHAMHDPTEGGLATGLREMAQASGVGLCLDAERLPLLPEGALLCQAFGLDPLGTIASGALLAAVPAAQAASAIRACTEAGIACYGIGTATADPTALGLQMGAVTRPLPLFRRDEILTLFA</sequence>
<name>A0A937VYU7_UNCTE</name>
<evidence type="ECO:0000256" key="1">
    <source>
        <dbReference type="ARBA" id="ARBA00006243"/>
    </source>
</evidence>
<dbReference type="InterPro" id="IPR016188">
    <property type="entry name" value="PurM-like_N"/>
</dbReference>
<accession>A0A937VYU7</accession>
<dbReference type="InterPro" id="IPR010918">
    <property type="entry name" value="PurM-like_C_dom"/>
</dbReference>
<dbReference type="Proteomes" id="UP000712673">
    <property type="component" value="Unassembled WGS sequence"/>
</dbReference>
<dbReference type="GO" id="GO:0051604">
    <property type="term" value="P:protein maturation"/>
    <property type="evidence" value="ECO:0007669"/>
    <property type="project" value="TreeGrafter"/>
</dbReference>
<comment type="caution">
    <text evidence="4">The sequence shown here is derived from an EMBL/GenBank/DDBJ whole genome shotgun (WGS) entry which is preliminary data.</text>
</comment>
<dbReference type="PANTHER" id="PTHR30303">
    <property type="entry name" value="HYDROGENASE ISOENZYMES FORMATION PROTEIN HYPE"/>
    <property type="match status" value="1"/>
</dbReference>
<comment type="similarity">
    <text evidence="1">Belongs to the HypE family.</text>
</comment>
<organism evidence="4 5">
    <name type="scientific">Tectimicrobiota bacterium</name>
    <dbReference type="NCBI Taxonomy" id="2528274"/>
    <lineage>
        <taxon>Bacteria</taxon>
        <taxon>Pseudomonadati</taxon>
        <taxon>Nitrospinota/Tectimicrobiota group</taxon>
        <taxon>Candidatus Tectimicrobiota</taxon>
    </lineage>
</organism>
<dbReference type="Gene3D" id="3.90.650.10">
    <property type="entry name" value="PurM-like C-terminal domain"/>
    <property type="match status" value="1"/>
</dbReference>
<dbReference type="InterPro" id="IPR036676">
    <property type="entry name" value="PurM-like_C_sf"/>
</dbReference>
<feature type="domain" description="PurM-like N-terminal" evidence="2">
    <location>
        <begin position="38"/>
        <end position="143"/>
    </location>
</feature>
<evidence type="ECO:0000259" key="3">
    <source>
        <dbReference type="Pfam" id="PF02769"/>
    </source>
</evidence>
<dbReference type="SUPFAM" id="SSF56042">
    <property type="entry name" value="PurM C-terminal domain-like"/>
    <property type="match status" value="1"/>
</dbReference>
<dbReference type="Pfam" id="PF02769">
    <property type="entry name" value="AIRS_C"/>
    <property type="match status" value="1"/>
</dbReference>
<dbReference type="InterPro" id="IPR011854">
    <property type="entry name" value="HypE"/>
</dbReference>
<dbReference type="SUPFAM" id="SSF55326">
    <property type="entry name" value="PurM N-terminal domain-like"/>
    <property type="match status" value="1"/>
</dbReference>
<evidence type="ECO:0000259" key="2">
    <source>
        <dbReference type="Pfam" id="PF00586"/>
    </source>
</evidence>
<dbReference type="Pfam" id="PF00586">
    <property type="entry name" value="AIRS"/>
    <property type="match status" value="1"/>
</dbReference>
<evidence type="ECO:0000313" key="5">
    <source>
        <dbReference type="Proteomes" id="UP000712673"/>
    </source>
</evidence>
<dbReference type="PIRSF" id="PIRSF005644">
    <property type="entry name" value="Hdrgns_mtr_HypE"/>
    <property type="match status" value="1"/>
</dbReference>
<feature type="domain" description="PurM-like C-terminal" evidence="3">
    <location>
        <begin position="156"/>
        <end position="312"/>
    </location>
</feature>
<reference evidence="4" key="1">
    <citation type="submission" date="2019-03" db="EMBL/GenBank/DDBJ databases">
        <title>Lake Tanganyika Metagenome-Assembled Genomes (MAGs).</title>
        <authorList>
            <person name="Tran P."/>
        </authorList>
    </citation>
    <scope>NUCLEOTIDE SEQUENCE</scope>
    <source>
        <strain evidence="4">K_DeepCast_65m_m2_066</strain>
    </source>
</reference>
<dbReference type="InterPro" id="IPR036921">
    <property type="entry name" value="PurM-like_N_sf"/>
</dbReference>
<dbReference type="PANTHER" id="PTHR30303:SF4">
    <property type="entry name" value="HYDROGENASE EXPRESSION_FORMATION PROTEIN HYPE"/>
    <property type="match status" value="1"/>
</dbReference>
<protein>
    <submittedName>
        <fullName evidence="4">Hydrogenase expression protein</fullName>
    </submittedName>
</protein>
<dbReference type="Gene3D" id="3.30.1330.10">
    <property type="entry name" value="PurM-like, N-terminal domain"/>
    <property type="match status" value="1"/>
</dbReference>
<proteinExistence type="inferred from homology"/>
<dbReference type="AlphaFoldDB" id="A0A937VYU7"/>
<dbReference type="EMBL" id="VGLS01000177">
    <property type="protein sequence ID" value="MBM3223653.1"/>
    <property type="molecule type" value="Genomic_DNA"/>
</dbReference>